<dbReference type="InterPro" id="IPR027417">
    <property type="entry name" value="P-loop_NTPase"/>
</dbReference>
<feature type="compositionally biased region" description="Basic and acidic residues" evidence="1">
    <location>
        <begin position="112"/>
        <end position="124"/>
    </location>
</feature>
<dbReference type="PANTHER" id="PTHR46434:SF1">
    <property type="entry name" value="GENETIC INTERACTOR OF PROHIBITINS 3, MITOCHONDRIAL"/>
    <property type="match status" value="1"/>
</dbReference>
<dbReference type="PANTHER" id="PTHR46434">
    <property type="entry name" value="GENETIC INTERACTOR OF PROHIBITINS 3, MITOCHONDRIAL"/>
    <property type="match status" value="1"/>
</dbReference>
<name>A0A2J5HEU2_9EURO</name>
<dbReference type="InterPro" id="IPR050896">
    <property type="entry name" value="Mito_lipid_metab_GTPase"/>
</dbReference>
<reference evidence="3" key="1">
    <citation type="submission" date="2017-12" db="EMBL/GenBank/DDBJ databases">
        <authorList>
            <consortium name="DOE Joint Genome Institute"/>
            <person name="Mondo S.J."/>
            <person name="Kjaerbolling I."/>
            <person name="Vesth T.C."/>
            <person name="Frisvad J.C."/>
            <person name="Nybo J.L."/>
            <person name="Theobald S."/>
            <person name="Kuo A."/>
            <person name="Bowyer P."/>
            <person name="Matsuda Y."/>
            <person name="Lyhne E.K."/>
            <person name="Kogle M.E."/>
            <person name="Clum A."/>
            <person name="Lipzen A."/>
            <person name="Salamov A."/>
            <person name="Ngan C.Y."/>
            <person name="Daum C."/>
            <person name="Chiniquy J."/>
            <person name="Barry K."/>
            <person name="LaButti K."/>
            <person name="Haridas S."/>
            <person name="Simmons B.A."/>
            <person name="Magnuson J.K."/>
            <person name="Mortensen U.H."/>
            <person name="Larsen T.O."/>
            <person name="Grigoriev I.V."/>
            <person name="Baker S.E."/>
            <person name="Andersen M.R."/>
            <person name="Nordberg H.P."/>
            <person name="Cantor M.N."/>
            <person name="Hua S.X."/>
        </authorList>
    </citation>
    <scope>NUCLEOTIDE SEQUENCE [LARGE SCALE GENOMIC DNA]</scope>
    <source>
        <strain evidence="3">IBT 19404</strain>
    </source>
</reference>
<accession>A0A2J5HEU2</accession>
<evidence type="ECO:0000313" key="3">
    <source>
        <dbReference type="Proteomes" id="UP000235023"/>
    </source>
</evidence>
<dbReference type="AlphaFoldDB" id="A0A2J5HEU2"/>
<evidence type="ECO:0008006" key="4">
    <source>
        <dbReference type="Google" id="ProtNLM"/>
    </source>
</evidence>
<feature type="region of interest" description="Disordered" evidence="1">
    <location>
        <begin position="103"/>
        <end position="129"/>
    </location>
</feature>
<evidence type="ECO:0000313" key="2">
    <source>
        <dbReference type="EMBL" id="PLN75284.1"/>
    </source>
</evidence>
<dbReference type="SUPFAM" id="SSF52540">
    <property type="entry name" value="P-loop containing nucleoside triphosphate hydrolases"/>
    <property type="match status" value="1"/>
</dbReference>
<protein>
    <recommendedName>
        <fullName evidence="4">Genetic interactor of prohibitins 3, mitochondrial</fullName>
    </recommendedName>
</protein>
<sequence>MLSSLGRVLPRVSRLKPARPRCSYHSLALAQTWQQTLSSASVLGPINPASRTSRIPHRVLSTAAATHENPVTSIEDLLPVCCPGCGAYSQTVEPNEPGYYGRLGKGKQARKPLSEAEAKAKPDGEDATTLKADGERAADTIQRIVRDQRDTQKPDPRNNALLEAATATANRYLEKSRTPVHICDRCHDLVHHNKAVPAVSPSLETLRDFLDESPHKHNRVYHVVDAADFPMSLVDNIHEVLGVKDQRSQNRRAASYKYKRGKLLPTISFVITRSDLLGATKEQVDSKMQYMRTIIREVLDIPSDDFRLGNLHMISAQRGWWNKQVKDEIREHGGGIWVIGKANVGKSSFIEACFPKDSKNLEKIAELVERRGMESRFPNSPDPLDPESLLPPAPREDLFPVLPVVSSLSGTTVSPIRIPFGRGRGEMIDLPGLDRSELAEHVRDEYKRDLIMTKRKKPERHSVKPGQSLLLGGGLVRITSTHPEHTVMAACFVPMEVHVTKNEKAVEMQAQQRAYPGTVIANDGVGETISSAGVFDLKHDVTKSHLPTTLAKAIEDRRTRMPSLPYRVFSTDILIEGCGWVELTVQTRAKRNDADGSESSESLPQVEVFTPYGRHIGARAPIECWKMIAQKQAADKRKTGARRRQNVGQLKRARQSADAKV</sequence>
<evidence type="ECO:0000256" key="1">
    <source>
        <dbReference type="SAM" id="MobiDB-lite"/>
    </source>
</evidence>
<dbReference type="GO" id="GO:0005739">
    <property type="term" value="C:mitochondrion"/>
    <property type="evidence" value="ECO:0007669"/>
    <property type="project" value="TreeGrafter"/>
</dbReference>
<dbReference type="Gene3D" id="3.40.50.300">
    <property type="entry name" value="P-loop containing nucleotide triphosphate hydrolases"/>
    <property type="match status" value="1"/>
</dbReference>
<organism evidence="2 3">
    <name type="scientific">Aspergillus taichungensis</name>
    <dbReference type="NCBI Taxonomy" id="482145"/>
    <lineage>
        <taxon>Eukaryota</taxon>
        <taxon>Fungi</taxon>
        <taxon>Dikarya</taxon>
        <taxon>Ascomycota</taxon>
        <taxon>Pezizomycotina</taxon>
        <taxon>Eurotiomycetes</taxon>
        <taxon>Eurotiomycetidae</taxon>
        <taxon>Eurotiales</taxon>
        <taxon>Aspergillaceae</taxon>
        <taxon>Aspergillus</taxon>
        <taxon>Aspergillus subgen. Circumdati</taxon>
    </lineage>
</organism>
<keyword evidence="3" id="KW-1185">Reference proteome</keyword>
<dbReference type="EMBL" id="KZ559656">
    <property type="protein sequence ID" value="PLN75284.1"/>
    <property type="molecule type" value="Genomic_DNA"/>
</dbReference>
<dbReference type="OrthoDB" id="1696305at2759"/>
<dbReference type="Proteomes" id="UP000235023">
    <property type="component" value="Unassembled WGS sequence"/>
</dbReference>
<proteinExistence type="predicted"/>
<gene>
    <name evidence="2" type="ORF">BDW42DRAFT_42245</name>
</gene>
<feature type="region of interest" description="Disordered" evidence="1">
    <location>
        <begin position="633"/>
        <end position="661"/>
    </location>
</feature>